<gene>
    <name evidence="3" type="ORF">NP233_g3311</name>
</gene>
<keyword evidence="4" id="KW-1185">Reference proteome</keyword>
<reference evidence="3" key="1">
    <citation type="submission" date="2022-07" db="EMBL/GenBank/DDBJ databases">
        <title>Genome Sequence of Leucocoprinus birnbaumii.</title>
        <authorList>
            <person name="Buettner E."/>
        </authorList>
    </citation>
    <scope>NUCLEOTIDE SEQUENCE</scope>
    <source>
        <strain evidence="3">VT141</strain>
    </source>
</reference>
<dbReference type="EMBL" id="JANIEX010000156">
    <property type="protein sequence ID" value="KAJ3572115.1"/>
    <property type="molecule type" value="Genomic_DNA"/>
</dbReference>
<sequence length="175" mass="19422">MYEDGKRGQASLTRIHLPALERHEENVIALLDVPTITQLHVPFDLCLSIRNCHPTLSANILCQLETDNVDAFVISGLRSGRLPILLPGAEERVMWRLIPMECGHLQLPRIKVHNRRRSAPVQSQDSGEGQDGSGEGMIVNIMDVRRGQKAGSQEGNSNSETLVEDWGVMTVLVRP</sequence>
<dbReference type="Proteomes" id="UP001213000">
    <property type="component" value="Unassembled WGS sequence"/>
</dbReference>
<evidence type="ECO:0000313" key="3">
    <source>
        <dbReference type="EMBL" id="KAJ3572115.1"/>
    </source>
</evidence>
<feature type="region of interest" description="Disordered" evidence="1">
    <location>
        <begin position="114"/>
        <end position="135"/>
    </location>
</feature>
<accession>A0AAD5VY66</accession>
<protein>
    <recommendedName>
        <fullName evidence="2">Trafficking protein particle complex subunit 11 C-terminal domain-containing protein</fullName>
    </recommendedName>
</protein>
<organism evidence="3 4">
    <name type="scientific">Leucocoprinus birnbaumii</name>
    <dbReference type="NCBI Taxonomy" id="56174"/>
    <lineage>
        <taxon>Eukaryota</taxon>
        <taxon>Fungi</taxon>
        <taxon>Dikarya</taxon>
        <taxon>Basidiomycota</taxon>
        <taxon>Agaricomycotina</taxon>
        <taxon>Agaricomycetes</taxon>
        <taxon>Agaricomycetidae</taxon>
        <taxon>Agaricales</taxon>
        <taxon>Agaricineae</taxon>
        <taxon>Agaricaceae</taxon>
        <taxon>Leucocoprinus</taxon>
    </lineage>
</organism>
<dbReference type="PANTHER" id="PTHR14374:SF0">
    <property type="entry name" value="TRAFFICKING PROTEIN PARTICLE COMPLEX SUBUNIT 11"/>
    <property type="match status" value="1"/>
</dbReference>
<evidence type="ECO:0000259" key="2">
    <source>
        <dbReference type="Pfam" id="PF12742"/>
    </source>
</evidence>
<evidence type="ECO:0000313" key="4">
    <source>
        <dbReference type="Proteomes" id="UP001213000"/>
    </source>
</evidence>
<feature type="domain" description="Trafficking protein particle complex subunit 11 C-terminal" evidence="2">
    <location>
        <begin position="64"/>
        <end position="112"/>
    </location>
</feature>
<dbReference type="AlphaFoldDB" id="A0AAD5VY66"/>
<evidence type="ECO:0000256" key="1">
    <source>
        <dbReference type="SAM" id="MobiDB-lite"/>
    </source>
</evidence>
<proteinExistence type="predicted"/>
<comment type="caution">
    <text evidence="3">The sequence shown here is derived from an EMBL/GenBank/DDBJ whole genome shotgun (WGS) entry which is preliminary data.</text>
</comment>
<dbReference type="InterPro" id="IPR025876">
    <property type="entry name" value="TRAPPC11_C"/>
</dbReference>
<dbReference type="Pfam" id="PF12742">
    <property type="entry name" value="Gryzun-like"/>
    <property type="match status" value="1"/>
</dbReference>
<dbReference type="PANTHER" id="PTHR14374">
    <property type="entry name" value="FOIE GRAS"/>
    <property type="match status" value="1"/>
</dbReference>
<name>A0AAD5VY66_9AGAR</name>